<dbReference type="NCBIfam" id="NF000584">
    <property type="entry name" value="PRK00009.1"/>
    <property type="match status" value="1"/>
</dbReference>
<evidence type="ECO:0000256" key="9">
    <source>
        <dbReference type="ARBA" id="ARBA00048995"/>
    </source>
</evidence>
<keyword evidence="15" id="KW-1185">Reference proteome</keyword>
<evidence type="ECO:0000313" key="14">
    <source>
        <dbReference type="EMBL" id="PRZ41932.1"/>
    </source>
</evidence>
<evidence type="ECO:0000313" key="15">
    <source>
        <dbReference type="Proteomes" id="UP000237752"/>
    </source>
</evidence>
<feature type="active site" evidence="10 12">
    <location>
        <position position="591"/>
    </location>
</feature>
<accession>A0A2T1A011</accession>
<dbReference type="Gene3D" id="1.20.1440.90">
    <property type="entry name" value="Phosphoenolpyruvate/pyruvate domain"/>
    <property type="match status" value="1"/>
</dbReference>
<evidence type="ECO:0000256" key="3">
    <source>
        <dbReference type="ARBA" id="ARBA00008346"/>
    </source>
</evidence>
<evidence type="ECO:0000256" key="6">
    <source>
        <dbReference type="ARBA" id="ARBA00022842"/>
    </source>
</evidence>
<comment type="subunit">
    <text evidence="10">Homotetramer.</text>
</comment>
<keyword evidence="8 10" id="KW-0120">Carbon dioxide fixation</keyword>
<dbReference type="PANTHER" id="PTHR30523:SF6">
    <property type="entry name" value="PHOSPHOENOLPYRUVATE CARBOXYLASE"/>
    <property type="match status" value="1"/>
</dbReference>
<dbReference type="SUPFAM" id="SSF51621">
    <property type="entry name" value="Phosphoenolpyruvate/pyruvate domain"/>
    <property type="match status" value="1"/>
</dbReference>
<dbReference type="Proteomes" id="UP000237752">
    <property type="component" value="Unassembled WGS sequence"/>
</dbReference>
<dbReference type="PRINTS" id="PR00150">
    <property type="entry name" value="PEPCARBXLASE"/>
</dbReference>
<comment type="cofactor">
    <cofactor evidence="1 10">
        <name>Mg(2+)</name>
        <dbReference type="ChEBI" id="CHEBI:18420"/>
    </cofactor>
</comment>
<evidence type="ECO:0000256" key="10">
    <source>
        <dbReference type="HAMAP-Rule" id="MF_00595"/>
    </source>
</evidence>
<keyword evidence="7 10" id="KW-0456">Lyase</keyword>
<dbReference type="EMBL" id="PVUE01000007">
    <property type="protein sequence ID" value="PRZ41932.1"/>
    <property type="molecule type" value="Genomic_DNA"/>
</dbReference>
<proteinExistence type="inferred from homology"/>
<keyword evidence="14" id="KW-0670">Pyruvate</keyword>
<dbReference type="PROSITE" id="PS00781">
    <property type="entry name" value="PEPCASE_1"/>
    <property type="match status" value="1"/>
</dbReference>
<evidence type="ECO:0000256" key="2">
    <source>
        <dbReference type="ARBA" id="ARBA00003670"/>
    </source>
</evidence>
<dbReference type="RefSeq" id="WP_106348892.1">
    <property type="nucleotide sequence ID" value="NZ_PVUE01000007.1"/>
</dbReference>
<feature type="compositionally biased region" description="Basic and acidic residues" evidence="13">
    <location>
        <begin position="20"/>
        <end position="30"/>
    </location>
</feature>
<dbReference type="GO" id="GO:0008964">
    <property type="term" value="F:phosphoenolpyruvate carboxylase activity"/>
    <property type="evidence" value="ECO:0007669"/>
    <property type="project" value="UniProtKB-UniRule"/>
</dbReference>
<comment type="similarity">
    <text evidence="3 10">Belongs to the PEPCase type 1 family.</text>
</comment>
<gene>
    <name evidence="10" type="primary">ppc</name>
    <name evidence="14" type="ORF">CLV47_10759</name>
</gene>
<comment type="catalytic activity">
    <reaction evidence="9 10">
        <text>oxaloacetate + phosphate = phosphoenolpyruvate + hydrogencarbonate</text>
        <dbReference type="Rhea" id="RHEA:28370"/>
        <dbReference type="ChEBI" id="CHEBI:16452"/>
        <dbReference type="ChEBI" id="CHEBI:17544"/>
        <dbReference type="ChEBI" id="CHEBI:43474"/>
        <dbReference type="ChEBI" id="CHEBI:58702"/>
        <dbReference type="EC" id="4.1.1.31"/>
    </reaction>
</comment>
<dbReference type="InterPro" id="IPR022805">
    <property type="entry name" value="PEP_COase_bac/pln-type"/>
</dbReference>
<dbReference type="GO" id="GO:0006107">
    <property type="term" value="P:oxaloacetate metabolic process"/>
    <property type="evidence" value="ECO:0007669"/>
    <property type="project" value="UniProtKB-UniRule"/>
</dbReference>
<evidence type="ECO:0000256" key="13">
    <source>
        <dbReference type="SAM" id="MobiDB-lite"/>
    </source>
</evidence>
<dbReference type="InterPro" id="IPR021135">
    <property type="entry name" value="PEP_COase"/>
</dbReference>
<dbReference type="GO" id="GO:0005829">
    <property type="term" value="C:cytosol"/>
    <property type="evidence" value="ECO:0007669"/>
    <property type="project" value="TreeGrafter"/>
</dbReference>
<keyword evidence="6 10" id="KW-0460">Magnesium</keyword>
<evidence type="ECO:0000256" key="1">
    <source>
        <dbReference type="ARBA" id="ARBA00001946"/>
    </source>
</evidence>
<dbReference type="EC" id="4.1.1.31" evidence="4 10"/>
<sequence>MPSDPPPTENSTRPSAANADSEHGTSSDDALLRRDIRQLGDLLGETLTRQVSEQLLATVEEIRSHAKSVQSGEPGALHDLTTVLANADLSTATNLVRAFSSYFQLANIAEQIDRIRTLRDRTSGDGWMQRALDKVVNESGAAALSTALRSVAVRPVFTAHPTEASRRSVLGKLRAIGDTLLAGDSLGERRKNRRMAELIEAMWQTDELRVDQPQVPDEARNALYYTSQLMDQTVPDLLVDFADAVAEHGGILAETAAPLTFGTWIGGDRDGNPNVSETSTLEILALQHEQGVARLIAAVDVVSAEISSSSRIIGTSEEFAADLQTDIENLPELDRRTLRLNTEEPYRLKLACVRQKLVNTRTRIRRTAQHQPGRDYVGTDDLLKDLHIVRDSLVKNRGELMARGPLARLIRLVSCFGMHVATMDVREHADAHHHAVGQLVDRLVEEGWLYADMPRDYRQNFLSRELTSRRPLAPTPPPLDDAGRRTYNTFAAIRRALDRFGPHIIESYIISMTRGADDVFAAVVLAREAQLVDIAGGVARIGFVPLLETVAELRAAGDILDEMLSDPSYRKVVDIRGGVQEVMLGYSDSNKDAGIATSQWEIHRAQRVLRDVSAKHGVRLRLFHGRGGSVGRGGGPTHDAILAQPYGTLDGEIKVTEQGEVISDKYTMPELARENLELTLAAVIEATVLHREPRQTPDELEVWDAAMTLISDASFASYRTLVDHPDLPKYFWQSTPVEQLGSLKLGSRPSKRPDSGAGLEGLRAIPWVFGWTQSRQIVPGWYGVGTGIEAAIHAGLGEQLKTMYTDWHFFATFISNVEMTLTKTRMDIAESYVESLVDPSLRHIFVDIKEEYERTVHAVLTITGEKALLDRQPMLQRTLGVRDSYLDPINHLQVSMLARMRAGDTDPRLQRALLLTVNGVAAGLRNTG</sequence>
<dbReference type="HAMAP" id="MF_00595">
    <property type="entry name" value="PEPcase_type1"/>
    <property type="match status" value="1"/>
</dbReference>
<evidence type="ECO:0000256" key="5">
    <source>
        <dbReference type="ARBA" id="ARBA00022419"/>
    </source>
</evidence>
<protein>
    <recommendedName>
        <fullName evidence="5 10">Phosphoenolpyruvate carboxylase</fullName>
        <shortName evidence="10">PEPC</shortName>
        <shortName evidence="10">PEPCase</shortName>
        <ecNumber evidence="4 10">4.1.1.31</ecNumber>
    </recommendedName>
</protein>
<name>A0A2T1A011_9ACTN</name>
<dbReference type="GO" id="GO:0000287">
    <property type="term" value="F:magnesium ion binding"/>
    <property type="evidence" value="ECO:0007669"/>
    <property type="project" value="UniProtKB-UniRule"/>
</dbReference>
<evidence type="ECO:0000256" key="11">
    <source>
        <dbReference type="PROSITE-ProRule" id="PRU10111"/>
    </source>
</evidence>
<evidence type="ECO:0000256" key="8">
    <source>
        <dbReference type="ARBA" id="ARBA00023300"/>
    </source>
</evidence>
<dbReference type="InterPro" id="IPR033129">
    <property type="entry name" value="PEPCASE_His_AS"/>
</dbReference>
<evidence type="ECO:0000256" key="4">
    <source>
        <dbReference type="ARBA" id="ARBA00012305"/>
    </source>
</evidence>
<comment type="caution">
    <text evidence="14">The sequence shown here is derived from an EMBL/GenBank/DDBJ whole genome shotgun (WGS) entry which is preliminary data.</text>
</comment>
<dbReference type="GO" id="GO:0015977">
    <property type="term" value="P:carbon fixation"/>
    <property type="evidence" value="ECO:0007669"/>
    <property type="project" value="UniProtKB-UniRule"/>
</dbReference>
<feature type="active site" evidence="10 11">
    <location>
        <position position="160"/>
    </location>
</feature>
<reference evidence="14 15" key="1">
    <citation type="submission" date="2018-03" db="EMBL/GenBank/DDBJ databases">
        <title>Genomic Encyclopedia of Archaeal and Bacterial Type Strains, Phase II (KMG-II): from individual species to whole genera.</title>
        <authorList>
            <person name="Goeker M."/>
        </authorList>
    </citation>
    <scope>NUCLEOTIDE SEQUENCE [LARGE SCALE GENOMIC DNA]</scope>
    <source>
        <strain evidence="14 15">DSM 100065</strain>
    </source>
</reference>
<dbReference type="Pfam" id="PF00311">
    <property type="entry name" value="PEPcase"/>
    <property type="match status" value="1"/>
</dbReference>
<dbReference type="AlphaFoldDB" id="A0A2T1A011"/>
<organism evidence="14 15">
    <name type="scientific">Antricoccus suffuscus</name>
    <dbReference type="NCBI Taxonomy" id="1629062"/>
    <lineage>
        <taxon>Bacteria</taxon>
        <taxon>Bacillati</taxon>
        <taxon>Actinomycetota</taxon>
        <taxon>Actinomycetes</taxon>
        <taxon>Geodermatophilales</taxon>
        <taxon>Antricoccaceae</taxon>
        <taxon>Antricoccus</taxon>
    </lineage>
</organism>
<dbReference type="InterPro" id="IPR015813">
    <property type="entry name" value="Pyrv/PenolPyrv_kinase-like_dom"/>
</dbReference>
<feature type="region of interest" description="Disordered" evidence="13">
    <location>
        <begin position="1"/>
        <end position="30"/>
    </location>
</feature>
<evidence type="ECO:0000256" key="12">
    <source>
        <dbReference type="PROSITE-ProRule" id="PRU10112"/>
    </source>
</evidence>
<evidence type="ECO:0000256" key="7">
    <source>
        <dbReference type="ARBA" id="ARBA00023239"/>
    </source>
</evidence>
<dbReference type="InterPro" id="IPR018129">
    <property type="entry name" value="PEP_COase_Lys_AS"/>
</dbReference>
<dbReference type="PROSITE" id="PS00393">
    <property type="entry name" value="PEPCASE_2"/>
    <property type="match status" value="1"/>
</dbReference>
<dbReference type="GO" id="GO:0006099">
    <property type="term" value="P:tricarboxylic acid cycle"/>
    <property type="evidence" value="ECO:0007669"/>
    <property type="project" value="InterPro"/>
</dbReference>
<dbReference type="PANTHER" id="PTHR30523">
    <property type="entry name" value="PHOSPHOENOLPYRUVATE CARBOXYLASE"/>
    <property type="match status" value="1"/>
</dbReference>
<dbReference type="OrthoDB" id="9768133at2"/>
<comment type="function">
    <text evidence="2 10">Forms oxaloacetate, a four-carbon dicarboxylic acid source for the tricarboxylic acid cycle.</text>
</comment>